<feature type="compositionally biased region" description="Basic and acidic residues" evidence="1">
    <location>
        <begin position="496"/>
        <end position="563"/>
    </location>
</feature>
<keyword evidence="2" id="KW-0812">Transmembrane</keyword>
<evidence type="ECO:0000313" key="3">
    <source>
        <dbReference type="EMBL" id="RIM90648.1"/>
    </source>
</evidence>
<proteinExistence type="predicted"/>
<organism evidence="3 4">
    <name type="scientific">Staphylococcus xylosus</name>
    <dbReference type="NCBI Taxonomy" id="1288"/>
    <lineage>
        <taxon>Bacteria</taxon>
        <taxon>Bacillati</taxon>
        <taxon>Bacillota</taxon>
        <taxon>Bacilli</taxon>
        <taxon>Bacillales</taxon>
        <taxon>Staphylococcaceae</taxon>
        <taxon>Staphylococcus</taxon>
    </lineage>
</organism>
<feature type="compositionally biased region" description="Basic and acidic residues" evidence="1">
    <location>
        <begin position="218"/>
        <end position="228"/>
    </location>
</feature>
<name>A0AAQ0LVP5_STAXY</name>
<evidence type="ECO:0000313" key="4">
    <source>
        <dbReference type="Proteomes" id="UP000285579"/>
    </source>
</evidence>
<reference evidence="3 4" key="1">
    <citation type="journal article" date="2016" name="Front. Microbiol.">
        <title>Comprehensive Phylogenetic Analysis of Bovine Non-aureus Staphylococci Species Based on Whole-Genome Sequencing.</title>
        <authorList>
            <person name="Naushad S."/>
            <person name="Barkema H.W."/>
            <person name="Luby C."/>
            <person name="Condas L.A."/>
            <person name="Nobrega D.B."/>
            <person name="Carson D.A."/>
            <person name="De Buck J."/>
        </authorList>
    </citation>
    <scope>NUCLEOTIDE SEQUENCE [LARGE SCALE GENOMIC DNA]</scope>
    <source>
        <strain evidence="3 4">SNUC 1349</strain>
    </source>
</reference>
<comment type="caution">
    <text evidence="3">The sequence shown here is derived from an EMBL/GenBank/DDBJ whole genome shotgun (WGS) entry which is preliminary data.</text>
</comment>
<dbReference type="AlphaFoldDB" id="A0AAQ0LVP5"/>
<feature type="compositionally biased region" description="Basic residues" evidence="1">
    <location>
        <begin position="229"/>
        <end position="240"/>
    </location>
</feature>
<feature type="region of interest" description="Disordered" evidence="1">
    <location>
        <begin position="218"/>
        <end position="271"/>
    </location>
</feature>
<keyword evidence="2" id="KW-1133">Transmembrane helix</keyword>
<dbReference type="Proteomes" id="UP000285579">
    <property type="component" value="Unassembled WGS sequence"/>
</dbReference>
<dbReference type="RefSeq" id="WP_119555658.1">
    <property type="nucleotide sequence ID" value="NZ_QXTZ01000022.1"/>
</dbReference>
<accession>A0AAQ0LVP5</accession>
<keyword evidence="2" id="KW-0472">Membrane</keyword>
<evidence type="ECO:0000256" key="1">
    <source>
        <dbReference type="SAM" id="MobiDB-lite"/>
    </source>
</evidence>
<gene>
    <name evidence="3" type="ORF">BU104_13570</name>
</gene>
<evidence type="ECO:0000256" key="2">
    <source>
        <dbReference type="SAM" id="Phobius"/>
    </source>
</evidence>
<protein>
    <submittedName>
        <fullName evidence="3">Uncharacterized protein</fullName>
    </submittedName>
</protein>
<dbReference type="EMBL" id="QXUI01000015">
    <property type="protein sequence ID" value="RIM90648.1"/>
    <property type="molecule type" value="Genomic_DNA"/>
</dbReference>
<feature type="region of interest" description="Disordered" evidence="1">
    <location>
        <begin position="492"/>
        <end position="563"/>
    </location>
</feature>
<feature type="compositionally biased region" description="Basic and acidic residues" evidence="1">
    <location>
        <begin position="241"/>
        <end position="271"/>
    </location>
</feature>
<sequence length="563" mass="65963">MSTLKLNRFGEIEIEGNDITYFAPVTNFSNQHVRVEDLENDYSKFLEEINYNEVLAQVNQFDVDGKYIKFKYHQESTSGYHTIRNLSFDQQLFYFRSLVEIAKLQDKYSMQVLWKLENFILCTEENDEKVKALLYQFSDDMKIYDKTKSLDGLKRMILIGLTNLNSIIGKPTRADFVNKDQEVIDFAEDVLESASIDDIESNIQNRIDVIEQQKEEERKQAELNNDKKSRSKLIPLKKKKGELEKRSPKDQIKENLKKEAQQKKTGEKQKKDFSIKGIKNKMFKTTKSTIITIIVMLLVVFLIMLMPNIASNNSKDKEEKAQEQKINNKITSIYREYVNGNESKAHQKMFAIDYKKIPNKKDKKIYLNWLVKDKKYTKALDLNKDVAYTIGENINDDNVDQLKKINANDKYKVLSFYIADQEKDYQTMIEMQNAVDLKRKDVANKLAQSYVLTNQKSELDKLIDKIEKDKGTSSKEYKNMNNAKQFYEASNEELEEMKKEKDEAKDEVDQAKKDVDKASKKDKKSKEKQLDNARESLENAEKRYEKTYNDIINTKEDEAISNE</sequence>
<feature type="transmembrane region" description="Helical" evidence="2">
    <location>
        <begin position="289"/>
        <end position="310"/>
    </location>
</feature>